<evidence type="ECO:0000256" key="22">
    <source>
        <dbReference type="ARBA" id="ARBA00032743"/>
    </source>
</evidence>
<evidence type="ECO:0000256" key="21">
    <source>
        <dbReference type="ARBA" id="ARBA00032396"/>
    </source>
</evidence>
<evidence type="ECO:0000256" key="11">
    <source>
        <dbReference type="ARBA" id="ARBA00022692"/>
    </source>
</evidence>
<comment type="caution">
    <text evidence="25">The sequence shown here is derived from an EMBL/GenBank/DDBJ whole genome shotgun (WGS) entry which is preliminary data.</text>
</comment>
<evidence type="ECO:0000256" key="17">
    <source>
        <dbReference type="ARBA" id="ARBA00023264"/>
    </source>
</evidence>
<keyword evidence="8" id="KW-1003">Cell membrane</keyword>
<keyword evidence="26" id="KW-1185">Reference proteome</keyword>
<protein>
    <recommendedName>
        <fullName evidence="7">Phosphatidate cytidylyltransferase</fullName>
        <ecNumber evidence="6">2.7.7.41</ecNumber>
    </recommendedName>
    <alternativeName>
        <fullName evidence="20">CDP-DAG synthase</fullName>
    </alternativeName>
    <alternativeName>
        <fullName evidence="22">CDP-DG synthase</fullName>
    </alternativeName>
    <alternativeName>
        <fullName evidence="18">CDP-diacylglycerol synthase</fullName>
    </alternativeName>
    <alternativeName>
        <fullName evidence="21">CDP-diglyceride pyrophosphorylase</fullName>
    </alternativeName>
    <alternativeName>
        <fullName evidence="23">CDP-diglyceride synthase</fullName>
    </alternativeName>
    <alternativeName>
        <fullName evidence="19">CTP:phosphatidate cytidylyltransferase</fullName>
    </alternativeName>
</protein>
<name>A0A844G0W3_9BACT</name>
<dbReference type="EMBL" id="VUNS01000003">
    <property type="protein sequence ID" value="MST96311.1"/>
    <property type="molecule type" value="Genomic_DNA"/>
</dbReference>
<keyword evidence="15 24" id="KW-0472">Membrane</keyword>
<organism evidence="25 26">
    <name type="scientific">Victivallis lenta</name>
    <dbReference type="NCBI Taxonomy" id="2606640"/>
    <lineage>
        <taxon>Bacteria</taxon>
        <taxon>Pseudomonadati</taxon>
        <taxon>Lentisphaerota</taxon>
        <taxon>Lentisphaeria</taxon>
        <taxon>Victivallales</taxon>
        <taxon>Victivallaceae</taxon>
        <taxon>Victivallis</taxon>
    </lineage>
</organism>
<dbReference type="EC" id="2.7.7.41" evidence="6"/>
<evidence type="ECO:0000256" key="10">
    <source>
        <dbReference type="ARBA" id="ARBA00022679"/>
    </source>
</evidence>
<comment type="pathway">
    <text evidence="3">Phospholipid metabolism; CDP-diacylglycerol biosynthesis; CDP-diacylglycerol from sn-glycerol 3-phosphate: step 3/3.</text>
</comment>
<dbReference type="Proteomes" id="UP000435649">
    <property type="component" value="Unassembled WGS sequence"/>
</dbReference>
<keyword evidence="14" id="KW-0443">Lipid metabolism</keyword>
<feature type="transmembrane region" description="Helical" evidence="24">
    <location>
        <begin position="28"/>
        <end position="49"/>
    </location>
</feature>
<evidence type="ECO:0000256" key="2">
    <source>
        <dbReference type="ARBA" id="ARBA00004651"/>
    </source>
</evidence>
<evidence type="ECO:0000256" key="19">
    <source>
        <dbReference type="ARBA" id="ARBA00031825"/>
    </source>
</evidence>
<evidence type="ECO:0000256" key="1">
    <source>
        <dbReference type="ARBA" id="ARBA00001698"/>
    </source>
</evidence>
<evidence type="ECO:0000256" key="7">
    <source>
        <dbReference type="ARBA" id="ARBA00019373"/>
    </source>
</evidence>
<dbReference type="PANTHER" id="PTHR46382">
    <property type="entry name" value="PHOSPHATIDATE CYTIDYLYLTRANSFERASE"/>
    <property type="match status" value="1"/>
</dbReference>
<evidence type="ECO:0000256" key="4">
    <source>
        <dbReference type="ARBA" id="ARBA00005189"/>
    </source>
</evidence>
<keyword evidence="12" id="KW-0548">Nucleotidyltransferase</keyword>
<keyword evidence="10" id="KW-0808">Transferase</keyword>
<evidence type="ECO:0000256" key="12">
    <source>
        <dbReference type="ARBA" id="ARBA00022695"/>
    </source>
</evidence>
<evidence type="ECO:0000256" key="5">
    <source>
        <dbReference type="ARBA" id="ARBA00010185"/>
    </source>
</evidence>
<evidence type="ECO:0000313" key="25">
    <source>
        <dbReference type="EMBL" id="MST96311.1"/>
    </source>
</evidence>
<feature type="transmembrane region" description="Helical" evidence="24">
    <location>
        <begin position="61"/>
        <end position="79"/>
    </location>
</feature>
<comment type="similarity">
    <text evidence="5">Belongs to the CDS family.</text>
</comment>
<keyword evidence="16" id="KW-0594">Phospholipid biosynthesis</keyword>
<evidence type="ECO:0000256" key="3">
    <source>
        <dbReference type="ARBA" id="ARBA00005119"/>
    </source>
</evidence>
<evidence type="ECO:0000256" key="18">
    <source>
        <dbReference type="ARBA" id="ARBA00029893"/>
    </source>
</evidence>
<comment type="catalytic activity">
    <reaction evidence="1">
        <text>a 1,2-diacyl-sn-glycero-3-phosphate + CTP + H(+) = a CDP-1,2-diacyl-sn-glycerol + diphosphate</text>
        <dbReference type="Rhea" id="RHEA:16229"/>
        <dbReference type="ChEBI" id="CHEBI:15378"/>
        <dbReference type="ChEBI" id="CHEBI:33019"/>
        <dbReference type="ChEBI" id="CHEBI:37563"/>
        <dbReference type="ChEBI" id="CHEBI:58332"/>
        <dbReference type="ChEBI" id="CHEBI:58608"/>
        <dbReference type="EC" id="2.7.7.41"/>
    </reaction>
</comment>
<evidence type="ECO:0000256" key="9">
    <source>
        <dbReference type="ARBA" id="ARBA00022516"/>
    </source>
</evidence>
<evidence type="ECO:0000256" key="13">
    <source>
        <dbReference type="ARBA" id="ARBA00022989"/>
    </source>
</evidence>
<evidence type="ECO:0000256" key="6">
    <source>
        <dbReference type="ARBA" id="ARBA00012487"/>
    </source>
</evidence>
<feature type="transmembrane region" description="Helical" evidence="24">
    <location>
        <begin position="194"/>
        <end position="215"/>
    </location>
</feature>
<evidence type="ECO:0000256" key="8">
    <source>
        <dbReference type="ARBA" id="ARBA00022475"/>
    </source>
</evidence>
<dbReference type="GO" id="GO:0016024">
    <property type="term" value="P:CDP-diacylglycerol biosynthetic process"/>
    <property type="evidence" value="ECO:0007669"/>
    <property type="project" value="TreeGrafter"/>
</dbReference>
<evidence type="ECO:0000313" key="26">
    <source>
        <dbReference type="Proteomes" id="UP000435649"/>
    </source>
</evidence>
<evidence type="ECO:0000256" key="24">
    <source>
        <dbReference type="SAM" id="Phobius"/>
    </source>
</evidence>
<evidence type="ECO:0000256" key="20">
    <source>
        <dbReference type="ARBA" id="ARBA00032253"/>
    </source>
</evidence>
<keyword evidence="11 24" id="KW-0812">Transmembrane</keyword>
<dbReference type="Pfam" id="PF01148">
    <property type="entry name" value="CTP_transf_1"/>
    <property type="match status" value="1"/>
</dbReference>
<dbReference type="GO" id="GO:0005886">
    <property type="term" value="C:plasma membrane"/>
    <property type="evidence" value="ECO:0007669"/>
    <property type="project" value="UniProtKB-SubCell"/>
</dbReference>
<feature type="transmembrane region" description="Helical" evidence="24">
    <location>
        <begin position="150"/>
        <end position="173"/>
    </location>
</feature>
<dbReference type="AlphaFoldDB" id="A0A844G0W3"/>
<comment type="pathway">
    <text evidence="4">Lipid metabolism.</text>
</comment>
<evidence type="ECO:0000256" key="23">
    <source>
        <dbReference type="ARBA" id="ARBA00033406"/>
    </source>
</evidence>
<dbReference type="PANTHER" id="PTHR46382:SF1">
    <property type="entry name" value="PHOSPHATIDATE CYTIDYLYLTRANSFERASE"/>
    <property type="match status" value="1"/>
</dbReference>
<evidence type="ECO:0000256" key="14">
    <source>
        <dbReference type="ARBA" id="ARBA00023098"/>
    </source>
</evidence>
<evidence type="ECO:0000256" key="16">
    <source>
        <dbReference type="ARBA" id="ARBA00023209"/>
    </source>
</evidence>
<keyword evidence="13 24" id="KW-1133">Transmembrane helix</keyword>
<evidence type="ECO:0000256" key="15">
    <source>
        <dbReference type="ARBA" id="ARBA00023136"/>
    </source>
</evidence>
<feature type="transmembrane region" description="Helical" evidence="24">
    <location>
        <begin position="7"/>
        <end position="22"/>
    </location>
</feature>
<feature type="transmembrane region" description="Helical" evidence="24">
    <location>
        <begin position="85"/>
        <end position="111"/>
    </location>
</feature>
<keyword evidence="9" id="KW-0444">Lipid biosynthesis</keyword>
<proteinExistence type="inferred from homology"/>
<gene>
    <name evidence="25" type="ORF">FYJ85_04515</name>
</gene>
<sequence>MFKYRAISFPILIALLAVMIFWPEWGRYLFVVVASLAAAMMFREIGAMLRNIGVAVFEKSTVLFGGLFLFSMLSLSVARQTGSRAMTILFFLLLMFCMLAVIYAGWLLLLFGKEKKENFDRMLRSVGIFLLAGTPVYALSMVYFEGSEGPVALFYVMMVTKSMDTGGYIFGMLSGKYLPGGNHKIVPSISPKKSWEGTIGGVLLSVAVSLLFYWYYAESSNGISASLAWYILAGVILAVGSFAGDLTESALKRTCGVKDSGHWIPGMGGAFDVLDSFIYNGVIFWILCLFRF</sequence>
<reference evidence="25 26" key="1">
    <citation type="submission" date="2019-08" db="EMBL/GenBank/DDBJ databases">
        <title>In-depth cultivation of the pig gut microbiome towards novel bacterial diversity and tailored functional studies.</title>
        <authorList>
            <person name="Wylensek D."/>
            <person name="Hitch T.C.A."/>
            <person name="Clavel T."/>
        </authorList>
    </citation>
    <scope>NUCLEOTIDE SEQUENCE [LARGE SCALE GENOMIC DNA]</scope>
    <source>
        <strain evidence="25 26">BBE-744-WT-12</strain>
    </source>
</reference>
<comment type="subcellular location">
    <subcellularLocation>
        <location evidence="2">Cell membrane</location>
        <topology evidence="2">Multi-pass membrane protein</topology>
    </subcellularLocation>
</comment>
<keyword evidence="17" id="KW-1208">Phospholipid metabolism</keyword>
<accession>A0A844G0W3</accession>
<dbReference type="GO" id="GO:0004605">
    <property type="term" value="F:phosphatidate cytidylyltransferase activity"/>
    <property type="evidence" value="ECO:0007669"/>
    <property type="project" value="UniProtKB-EC"/>
</dbReference>
<feature type="transmembrane region" description="Helical" evidence="24">
    <location>
        <begin position="123"/>
        <end position="144"/>
    </location>
</feature>
<dbReference type="RefSeq" id="WP_154417119.1">
    <property type="nucleotide sequence ID" value="NZ_VUNS01000003.1"/>
</dbReference>
<feature type="transmembrane region" description="Helical" evidence="24">
    <location>
        <begin position="227"/>
        <end position="244"/>
    </location>
</feature>